<dbReference type="InterPro" id="IPR011005">
    <property type="entry name" value="Dihydropteroate_synth-like_sf"/>
</dbReference>
<evidence type="ECO:0000256" key="2">
    <source>
        <dbReference type="ARBA" id="ARBA00001946"/>
    </source>
</evidence>
<name>A0ABM9DAB8_9BACT</name>
<dbReference type="InterPro" id="IPR006390">
    <property type="entry name" value="DHP_synth_dom"/>
</dbReference>
<sequence length="405" mass="42994">MTEQDRERSIRLLELRTPDEARRELERIGVDPAGIARMLPKLAFMPVLLPGVRAAAANIIKQEMLSLGGDAAVARGTVACSIAVTDVLLIGSRRQLTALCTKLKAQPFGLAALADRLTQLLDTTRARERFWQTSRRRIPLERPLIMGILNVTPDSFSDGGRFNDPDRAVEQALQLEAEGADLIDIGAESTRPGAPPVPAAEEIRRLVPVLERLAGQVTVPISVDTWKASVAAAACSAGAEIINDISGLTFDPAMAATAAACNAGVVLMHTRGTPQTMQQDTHYEDLMGELAEALAAAVRRACSAGIAPERIVLDPGIGFAKSRQGNLEILRRLGELTALGYPLLVGSSRKSFIGAVLGKPDPRDRLFGTAATVALAVAAGAQILRVHDVAAMGDVARMSRAICAP</sequence>
<evidence type="ECO:0000313" key="11">
    <source>
        <dbReference type="Proteomes" id="UP001295463"/>
    </source>
</evidence>
<keyword evidence="5 10" id="KW-0808">Transferase</keyword>
<evidence type="ECO:0000313" key="10">
    <source>
        <dbReference type="EMBL" id="CAH2031565.1"/>
    </source>
</evidence>
<dbReference type="CDD" id="cd00739">
    <property type="entry name" value="DHPS"/>
    <property type="match status" value="1"/>
</dbReference>
<proteinExistence type="predicted"/>
<feature type="domain" description="Pterin-binding" evidence="9">
    <location>
        <begin position="143"/>
        <end position="397"/>
    </location>
</feature>
<comment type="pathway">
    <text evidence="3">Cofactor biosynthesis; tetrahydrofolate biosynthesis; 7,8-dihydrofolate from 2-amino-4-hydroxy-6-hydroxymethyl-7,8-dihydropteridine diphosphate and 4-aminobenzoate: step 1/2.</text>
</comment>
<protein>
    <recommendedName>
        <fullName evidence="4">dihydropteroate synthase</fullName>
        <ecNumber evidence="4">2.5.1.15</ecNumber>
    </recommendedName>
</protein>
<keyword evidence="7" id="KW-0460">Magnesium</keyword>
<dbReference type="Proteomes" id="UP001295463">
    <property type="component" value="Chromosome"/>
</dbReference>
<dbReference type="SUPFAM" id="SSF51717">
    <property type="entry name" value="Dihydropteroate synthetase-like"/>
    <property type="match status" value="1"/>
</dbReference>
<dbReference type="PANTHER" id="PTHR20941:SF1">
    <property type="entry name" value="FOLIC ACID SYNTHESIS PROTEIN FOL1"/>
    <property type="match status" value="1"/>
</dbReference>
<evidence type="ECO:0000256" key="1">
    <source>
        <dbReference type="ARBA" id="ARBA00000012"/>
    </source>
</evidence>
<keyword evidence="8" id="KW-0289">Folate biosynthesis</keyword>
<dbReference type="EMBL" id="OW150024">
    <property type="protein sequence ID" value="CAH2031565.1"/>
    <property type="molecule type" value="Genomic_DNA"/>
</dbReference>
<dbReference type="EC" id="2.5.1.15" evidence="4"/>
<dbReference type="NCBIfam" id="TIGR01496">
    <property type="entry name" value="DHPS"/>
    <property type="match status" value="1"/>
</dbReference>
<dbReference type="InterPro" id="IPR045031">
    <property type="entry name" value="DHP_synth-like"/>
</dbReference>
<comment type="catalytic activity">
    <reaction evidence="1">
        <text>(7,8-dihydropterin-6-yl)methyl diphosphate + 4-aminobenzoate = 7,8-dihydropteroate + diphosphate</text>
        <dbReference type="Rhea" id="RHEA:19949"/>
        <dbReference type="ChEBI" id="CHEBI:17836"/>
        <dbReference type="ChEBI" id="CHEBI:17839"/>
        <dbReference type="ChEBI" id="CHEBI:33019"/>
        <dbReference type="ChEBI" id="CHEBI:72950"/>
        <dbReference type="EC" id="2.5.1.15"/>
    </reaction>
</comment>
<evidence type="ECO:0000259" key="9">
    <source>
        <dbReference type="PROSITE" id="PS50972"/>
    </source>
</evidence>
<evidence type="ECO:0000256" key="4">
    <source>
        <dbReference type="ARBA" id="ARBA00012458"/>
    </source>
</evidence>
<evidence type="ECO:0000256" key="8">
    <source>
        <dbReference type="ARBA" id="ARBA00022909"/>
    </source>
</evidence>
<accession>A0ABM9DAB8</accession>
<evidence type="ECO:0000256" key="5">
    <source>
        <dbReference type="ARBA" id="ARBA00022679"/>
    </source>
</evidence>
<dbReference type="PANTHER" id="PTHR20941">
    <property type="entry name" value="FOLATE SYNTHESIS PROTEINS"/>
    <property type="match status" value="1"/>
</dbReference>
<keyword evidence="11" id="KW-1185">Reference proteome</keyword>
<evidence type="ECO:0000256" key="7">
    <source>
        <dbReference type="ARBA" id="ARBA00022842"/>
    </source>
</evidence>
<comment type="cofactor">
    <cofactor evidence="2">
        <name>Mg(2+)</name>
        <dbReference type="ChEBI" id="CHEBI:18420"/>
    </cofactor>
</comment>
<reference evidence="10 11" key="1">
    <citation type="submission" date="2022-03" db="EMBL/GenBank/DDBJ databases">
        <authorList>
            <person name="Koch H."/>
        </authorList>
    </citation>
    <scope>NUCLEOTIDE SEQUENCE [LARGE SCALE GENOMIC DNA]</scope>
    <source>
        <strain evidence="10 11">G1</strain>
    </source>
</reference>
<gene>
    <name evidence="10" type="ORF">GEAMG1_1733</name>
</gene>
<dbReference type="Pfam" id="PF00809">
    <property type="entry name" value="Pterin_bind"/>
    <property type="match status" value="1"/>
</dbReference>
<dbReference type="RefSeq" id="WP_309550360.1">
    <property type="nucleotide sequence ID" value="NZ_OW150024.1"/>
</dbReference>
<dbReference type="Gene3D" id="3.20.20.20">
    <property type="entry name" value="Dihydropteroate synthase-like"/>
    <property type="match status" value="1"/>
</dbReference>
<evidence type="ECO:0000256" key="6">
    <source>
        <dbReference type="ARBA" id="ARBA00022723"/>
    </source>
</evidence>
<dbReference type="InterPro" id="IPR000489">
    <property type="entry name" value="Pterin-binding_dom"/>
</dbReference>
<keyword evidence="6" id="KW-0479">Metal-binding</keyword>
<dbReference type="PROSITE" id="PS50972">
    <property type="entry name" value="PTERIN_BINDING"/>
    <property type="match status" value="1"/>
</dbReference>
<evidence type="ECO:0000256" key="3">
    <source>
        <dbReference type="ARBA" id="ARBA00004763"/>
    </source>
</evidence>
<dbReference type="GO" id="GO:0004156">
    <property type="term" value="F:dihydropteroate synthase activity"/>
    <property type="evidence" value="ECO:0007669"/>
    <property type="project" value="UniProtKB-EC"/>
</dbReference>
<dbReference type="PROSITE" id="PS00793">
    <property type="entry name" value="DHPS_2"/>
    <property type="match status" value="1"/>
</dbReference>
<dbReference type="PROSITE" id="PS00792">
    <property type="entry name" value="DHPS_1"/>
    <property type="match status" value="1"/>
</dbReference>
<organism evidence="10 11">
    <name type="scientific">Trichlorobacter ammonificans</name>
    <dbReference type="NCBI Taxonomy" id="2916410"/>
    <lineage>
        <taxon>Bacteria</taxon>
        <taxon>Pseudomonadati</taxon>
        <taxon>Thermodesulfobacteriota</taxon>
        <taxon>Desulfuromonadia</taxon>
        <taxon>Geobacterales</taxon>
        <taxon>Geobacteraceae</taxon>
        <taxon>Trichlorobacter</taxon>
    </lineage>
</organism>